<proteinExistence type="inferred from homology"/>
<evidence type="ECO:0000313" key="13">
    <source>
        <dbReference type="Proteomes" id="UP000887013"/>
    </source>
</evidence>
<keyword evidence="4 5" id="KW-0325">Glycoprotein</keyword>
<evidence type="ECO:0000256" key="6">
    <source>
        <dbReference type="PIRSR" id="PIRSR601548-2"/>
    </source>
</evidence>
<reference evidence="12" key="1">
    <citation type="submission" date="2020-08" db="EMBL/GenBank/DDBJ databases">
        <title>Multicomponent nature underlies the extraordinary mechanical properties of spider dragline silk.</title>
        <authorList>
            <person name="Kono N."/>
            <person name="Nakamura H."/>
            <person name="Mori M."/>
            <person name="Yoshida Y."/>
            <person name="Ohtoshi R."/>
            <person name="Malay A.D."/>
            <person name="Moran D.A.P."/>
            <person name="Tomita M."/>
            <person name="Numata K."/>
            <person name="Arakawa K."/>
        </authorList>
    </citation>
    <scope>NUCLEOTIDE SEQUENCE</scope>
</reference>
<dbReference type="Proteomes" id="UP000887013">
    <property type="component" value="Unassembled WGS sequence"/>
</dbReference>
<sequence length="458" mass="53461">MANMKISLLVTLAFFCVYSLLLDAKEYDEIKQTKGEKSQTMKDAIKFMEKANKQAFKYAQKIAHASWNWSVNVTDANLKEQGKIQALADINFEETFLKSTHFPWKSFKKKNETLYRWFKLVSKGQSDVKREKTPPETTDEEDCFSKMTEIYSKVKFCKYQRPNDECNLPYDPDVINLMGTSNNPKERKYYWLELRKKTGRKIKKLFIQSVKQMNKIAKIYGFNNKAELELNEYEDANFEKYMAKQIEKLRPFFEEMHAYVRRKLIENYEEENIREDGPIPAHLLGDMYAQTWDSINPIVIPYPKSLGVPNVTEAMLKKKMKPIDMFIMAENFFTSIGLKRMTPYFWKYSLLERPTDGRNVDCHASANDFSDGKDYRGISPNIKEVSYSSISAKFLFMQFGTKPDIVFADTAAATTENIKEIIINYCYSIAWPPRSPDLTRYDFWLPGSLKSSVYQGVA</sequence>
<dbReference type="PROSITE" id="PS52011">
    <property type="entry name" value="PEPTIDASE_M2"/>
    <property type="match status" value="1"/>
</dbReference>
<evidence type="ECO:0000256" key="1">
    <source>
        <dbReference type="ARBA" id="ARBA00008139"/>
    </source>
</evidence>
<gene>
    <name evidence="12" type="primary">Ance</name>
    <name evidence="12" type="ORF">NPIL_475311</name>
</gene>
<dbReference type="InterPro" id="IPR036397">
    <property type="entry name" value="RNaseH_sf"/>
</dbReference>
<dbReference type="GO" id="GO:0046872">
    <property type="term" value="F:metal ion binding"/>
    <property type="evidence" value="ECO:0007669"/>
    <property type="project" value="UniProtKB-KW"/>
</dbReference>
<keyword evidence="2 11" id="KW-0732">Signal</keyword>
<comment type="caution">
    <text evidence="12">The sequence shown here is derived from an EMBL/GenBank/DDBJ whole genome shotgun (WGS) entry which is preliminary data.</text>
</comment>
<evidence type="ECO:0000256" key="4">
    <source>
        <dbReference type="ARBA" id="ARBA00023180"/>
    </source>
</evidence>
<protein>
    <recommendedName>
        <fullName evidence="10">Angiotensin-converting enzyme</fullName>
        <ecNumber evidence="10">3.4.-.-</ecNumber>
    </recommendedName>
</protein>
<feature type="binding site" evidence="6">
    <location>
        <position position="233"/>
    </location>
    <ligand>
        <name>chloride</name>
        <dbReference type="ChEBI" id="CHEBI:17996"/>
        <label>1</label>
    </ligand>
</feature>
<dbReference type="OrthoDB" id="6431990at2759"/>
<dbReference type="EMBL" id="BMAW01031503">
    <property type="protein sequence ID" value="GFU21407.1"/>
    <property type="molecule type" value="Genomic_DNA"/>
</dbReference>
<feature type="glycosylation site" description="N-linked (GlcNAc...) asparagine; partial" evidence="5">
    <location>
        <position position="163"/>
    </location>
</feature>
<dbReference type="GO" id="GO:0005615">
    <property type="term" value="C:extracellular space"/>
    <property type="evidence" value="ECO:0007669"/>
    <property type="project" value="TreeGrafter"/>
</dbReference>
<dbReference type="Pfam" id="PF01401">
    <property type="entry name" value="Peptidase_M2"/>
    <property type="match status" value="1"/>
</dbReference>
<dbReference type="GO" id="GO:0003676">
    <property type="term" value="F:nucleic acid binding"/>
    <property type="evidence" value="ECO:0007669"/>
    <property type="project" value="InterPro"/>
</dbReference>
<dbReference type="PANTHER" id="PTHR10514">
    <property type="entry name" value="ANGIOTENSIN-CONVERTING ENZYME"/>
    <property type="match status" value="1"/>
</dbReference>
<keyword evidence="10" id="KW-0862">Zinc</keyword>
<dbReference type="GO" id="GO:0005886">
    <property type="term" value="C:plasma membrane"/>
    <property type="evidence" value="ECO:0007669"/>
    <property type="project" value="TreeGrafter"/>
</dbReference>
<keyword evidence="10" id="KW-0482">Metalloprotease</keyword>
<keyword evidence="10" id="KW-0645">Protease</keyword>
<dbReference type="PANTHER" id="PTHR10514:SF44">
    <property type="entry name" value="ANGIOTENSIN-CONVERTING ENZYME-RELATED"/>
    <property type="match status" value="1"/>
</dbReference>
<dbReference type="Gene3D" id="3.30.420.10">
    <property type="entry name" value="Ribonuclease H-like superfamily/Ribonuclease H"/>
    <property type="match status" value="1"/>
</dbReference>
<keyword evidence="10" id="KW-0378">Hydrolase</keyword>
<feature type="signal peptide" evidence="11">
    <location>
        <begin position="1"/>
        <end position="24"/>
    </location>
</feature>
<accession>A0A8X6UHQ1</accession>
<feature type="glycosylation site" description="N-linked (GlcNAc...) asparagine" evidence="8">
    <location>
        <position position="111"/>
    </location>
</feature>
<dbReference type="PRINTS" id="PR00791">
    <property type="entry name" value="PEPDIPTASEA"/>
</dbReference>
<comment type="similarity">
    <text evidence="1 9 10">Belongs to the peptidase M2 family.</text>
</comment>
<feature type="chain" id="PRO_5036495075" description="Angiotensin-converting enzyme" evidence="11">
    <location>
        <begin position="25"/>
        <end position="458"/>
    </location>
</feature>
<feature type="disulfide bond" evidence="7">
    <location>
        <begin position="157"/>
        <end position="166"/>
    </location>
</feature>
<keyword evidence="3 7" id="KW-1015">Disulfide bond</keyword>
<evidence type="ECO:0000256" key="2">
    <source>
        <dbReference type="ARBA" id="ARBA00022729"/>
    </source>
</evidence>
<dbReference type="EC" id="3.4.-.-" evidence="10"/>
<dbReference type="Gene3D" id="1.10.1370.30">
    <property type="match status" value="1"/>
</dbReference>
<evidence type="ECO:0000256" key="7">
    <source>
        <dbReference type="PIRSR" id="PIRSR601548-4"/>
    </source>
</evidence>
<dbReference type="GO" id="GO:0004180">
    <property type="term" value="F:carboxypeptidase activity"/>
    <property type="evidence" value="ECO:0007669"/>
    <property type="project" value="UniProtKB-KW"/>
</dbReference>
<evidence type="ECO:0000256" key="8">
    <source>
        <dbReference type="PIRSR" id="PIRSR601548-5"/>
    </source>
</evidence>
<dbReference type="GO" id="GO:0008241">
    <property type="term" value="F:peptidyl-dipeptidase activity"/>
    <property type="evidence" value="ECO:0007669"/>
    <property type="project" value="InterPro"/>
</dbReference>
<dbReference type="GO" id="GO:0006508">
    <property type="term" value="P:proteolysis"/>
    <property type="evidence" value="ECO:0007669"/>
    <property type="project" value="UniProtKB-KW"/>
</dbReference>
<dbReference type="InterPro" id="IPR001548">
    <property type="entry name" value="Peptidase_M2"/>
</dbReference>
<evidence type="ECO:0000256" key="11">
    <source>
        <dbReference type="SAM" id="SignalP"/>
    </source>
</evidence>
<evidence type="ECO:0000256" key="3">
    <source>
        <dbReference type="ARBA" id="ARBA00023157"/>
    </source>
</evidence>
<evidence type="ECO:0000256" key="10">
    <source>
        <dbReference type="RuleBase" id="RU361144"/>
    </source>
</evidence>
<organism evidence="12 13">
    <name type="scientific">Nephila pilipes</name>
    <name type="common">Giant wood spider</name>
    <name type="synonym">Nephila maculata</name>
    <dbReference type="NCBI Taxonomy" id="299642"/>
    <lineage>
        <taxon>Eukaryota</taxon>
        <taxon>Metazoa</taxon>
        <taxon>Ecdysozoa</taxon>
        <taxon>Arthropoda</taxon>
        <taxon>Chelicerata</taxon>
        <taxon>Arachnida</taxon>
        <taxon>Araneae</taxon>
        <taxon>Araneomorphae</taxon>
        <taxon>Entelegynae</taxon>
        <taxon>Araneoidea</taxon>
        <taxon>Nephilidae</taxon>
        <taxon>Nephila</taxon>
    </lineage>
</organism>
<feature type="glycosylation site" description="N-linked (GlcNAc...) asparagine" evidence="5">
    <location>
        <position position="72"/>
    </location>
</feature>
<name>A0A8X6UHQ1_NEPPI</name>
<keyword evidence="10" id="KW-0121">Carboxypeptidase</keyword>
<comment type="caution">
    <text evidence="9">Lacks conserved residue(s) required for the propagation of feature annotation.</text>
</comment>
<comment type="cofactor">
    <cofactor evidence="10">
        <name>Zn(2+)</name>
        <dbReference type="ChEBI" id="CHEBI:29105"/>
    </cofactor>
    <text evidence="10">Binds 1 zinc ion per subunit.</text>
</comment>
<dbReference type="SUPFAM" id="SSF55486">
    <property type="entry name" value="Metalloproteases ('zincins'), catalytic domain"/>
    <property type="match status" value="1"/>
</dbReference>
<dbReference type="AlphaFoldDB" id="A0A8X6UHQ1"/>
<evidence type="ECO:0000256" key="5">
    <source>
        <dbReference type="PIRSR" id="PIRSR601548-10"/>
    </source>
</evidence>
<keyword evidence="10" id="KW-0479">Metal-binding</keyword>
<dbReference type="GO" id="GO:0008237">
    <property type="term" value="F:metallopeptidase activity"/>
    <property type="evidence" value="ECO:0007669"/>
    <property type="project" value="UniProtKB-KW"/>
</dbReference>
<evidence type="ECO:0000256" key="9">
    <source>
        <dbReference type="PROSITE-ProRule" id="PRU01355"/>
    </source>
</evidence>
<evidence type="ECO:0000313" key="12">
    <source>
        <dbReference type="EMBL" id="GFU21407.1"/>
    </source>
</evidence>
<keyword evidence="13" id="KW-1185">Reference proteome</keyword>